<dbReference type="KEGG" id="cohn:KCTCHS21_48050"/>
<keyword evidence="10" id="KW-1185">Reference proteome</keyword>
<proteinExistence type="inferred from homology"/>
<evidence type="ECO:0000313" key="10">
    <source>
        <dbReference type="Proteomes" id="UP000289856"/>
    </source>
</evidence>
<feature type="transmembrane region" description="Helical" evidence="7">
    <location>
        <begin position="111"/>
        <end position="136"/>
    </location>
</feature>
<keyword evidence="4 7" id="KW-0812">Transmembrane</keyword>
<keyword evidence="3" id="KW-1003">Cell membrane</keyword>
<dbReference type="GO" id="GO:0005886">
    <property type="term" value="C:plasma membrane"/>
    <property type="evidence" value="ECO:0007669"/>
    <property type="project" value="UniProtKB-SubCell"/>
</dbReference>
<evidence type="ECO:0000313" key="9">
    <source>
        <dbReference type="EMBL" id="BBI35406.1"/>
    </source>
</evidence>
<dbReference type="AlphaFoldDB" id="A0A3T1DBA0"/>
<dbReference type="RefSeq" id="WP_130614034.1">
    <property type="nucleotide sequence ID" value="NZ_AP019400.1"/>
</dbReference>
<evidence type="ECO:0000256" key="6">
    <source>
        <dbReference type="ARBA" id="ARBA00023136"/>
    </source>
</evidence>
<feature type="transmembrane region" description="Helical" evidence="7">
    <location>
        <begin position="12"/>
        <end position="34"/>
    </location>
</feature>
<dbReference type="Proteomes" id="UP000289856">
    <property type="component" value="Chromosome"/>
</dbReference>
<reference evidence="9 10" key="1">
    <citation type="submission" date="2019-01" db="EMBL/GenBank/DDBJ databases">
        <title>Complete genome sequence of Cohnella hallensis HS21 isolated from Korean fir (Abies koreana) rhizospheric soil.</title>
        <authorList>
            <person name="Jiang L."/>
            <person name="Kang S.W."/>
            <person name="Kim S."/>
            <person name="Jung J."/>
            <person name="Kim C.Y."/>
            <person name="Kim D.H."/>
            <person name="Kim S.W."/>
            <person name="Lee J."/>
        </authorList>
    </citation>
    <scope>NUCLEOTIDE SEQUENCE [LARGE SCALE GENOMIC DNA]</scope>
    <source>
        <strain evidence="9 10">HS21</strain>
    </source>
</reference>
<dbReference type="OrthoDB" id="187395at2"/>
<comment type="similarity">
    <text evidence="7">Belongs to the binding-protein-dependent transport system permease family.</text>
</comment>
<evidence type="ECO:0000256" key="2">
    <source>
        <dbReference type="ARBA" id="ARBA00022448"/>
    </source>
</evidence>
<evidence type="ECO:0000256" key="1">
    <source>
        <dbReference type="ARBA" id="ARBA00004651"/>
    </source>
</evidence>
<feature type="domain" description="ABC transmembrane type-1" evidence="8">
    <location>
        <begin position="74"/>
        <end position="267"/>
    </location>
</feature>
<organism evidence="9 10">
    <name type="scientific">Cohnella abietis</name>
    <dbReference type="NCBI Taxonomy" id="2507935"/>
    <lineage>
        <taxon>Bacteria</taxon>
        <taxon>Bacillati</taxon>
        <taxon>Bacillota</taxon>
        <taxon>Bacilli</taxon>
        <taxon>Bacillales</taxon>
        <taxon>Paenibacillaceae</taxon>
        <taxon>Cohnella</taxon>
    </lineage>
</organism>
<comment type="subcellular location">
    <subcellularLocation>
        <location evidence="1 7">Cell membrane</location>
        <topology evidence="1 7">Multi-pass membrane protein</topology>
    </subcellularLocation>
</comment>
<keyword evidence="6 7" id="KW-0472">Membrane</keyword>
<dbReference type="EMBL" id="AP019400">
    <property type="protein sequence ID" value="BBI35406.1"/>
    <property type="molecule type" value="Genomic_DNA"/>
</dbReference>
<keyword evidence="2 7" id="KW-0813">Transport</keyword>
<protein>
    <submittedName>
        <fullName evidence="9">Sugar ABC transporter permease</fullName>
    </submittedName>
</protein>
<dbReference type="PANTHER" id="PTHR43744:SF12">
    <property type="entry name" value="ABC TRANSPORTER PERMEASE PROTEIN MG189-RELATED"/>
    <property type="match status" value="1"/>
</dbReference>
<evidence type="ECO:0000256" key="3">
    <source>
        <dbReference type="ARBA" id="ARBA00022475"/>
    </source>
</evidence>
<evidence type="ECO:0000256" key="4">
    <source>
        <dbReference type="ARBA" id="ARBA00022692"/>
    </source>
</evidence>
<feature type="transmembrane region" description="Helical" evidence="7">
    <location>
        <begin position="142"/>
        <end position="165"/>
    </location>
</feature>
<gene>
    <name evidence="9" type="ORF">KCTCHS21_48050</name>
</gene>
<feature type="transmembrane region" description="Helical" evidence="7">
    <location>
        <begin position="73"/>
        <end position="99"/>
    </location>
</feature>
<dbReference type="PANTHER" id="PTHR43744">
    <property type="entry name" value="ABC TRANSPORTER PERMEASE PROTEIN MG189-RELATED-RELATED"/>
    <property type="match status" value="1"/>
</dbReference>
<sequence length="281" mass="31550">MDYKKINPLVRWGASILLLFWTVCSVYPLLFSVFQSLKDNQQVYSGKAWDLPNLPLLWSNFSYTWDKYHFGTYFLNSIVVTGGSMLLALFLTATTAYVLARYTFKGSGILYYLYISSLTIPSLMLIVPMFFLFSALHVSNSFTGIILLYSITAVPMGMFILMGFFKSLPHELEESAVIDGASLYGVFFKIMLPLATPGLVTISIVNVLQFWNEYQYALVLLSDAIKYTLPIGLGVMQGEMQYRIEFGPLFAGLLISTVPVLIIYVLFQKQINDGIVAGAVK</sequence>
<feature type="transmembrane region" description="Helical" evidence="7">
    <location>
        <begin position="186"/>
        <end position="208"/>
    </location>
</feature>
<dbReference type="InterPro" id="IPR035906">
    <property type="entry name" value="MetI-like_sf"/>
</dbReference>
<dbReference type="PROSITE" id="PS50928">
    <property type="entry name" value="ABC_TM1"/>
    <property type="match status" value="1"/>
</dbReference>
<keyword evidence="5 7" id="KW-1133">Transmembrane helix</keyword>
<evidence type="ECO:0000256" key="5">
    <source>
        <dbReference type="ARBA" id="ARBA00022989"/>
    </source>
</evidence>
<dbReference type="CDD" id="cd06261">
    <property type="entry name" value="TM_PBP2"/>
    <property type="match status" value="1"/>
</dbReference>
<name>A0A3T1DBA0_9BACL</name>
<dbReference type="SUPFAM" id="SSF161098">
    <property type="entry name" value="MetI-like"/>
    <property type="match status" value="1"/>
</dbReference>
<dbReference type="Pfam" id="PF00528">
    <property type="entry name" value="BPD_transp_1"/>
    <property type="match status" value="1"/>
</dbReference>
<evidence type="ECO:0000256" key="7">
    <source>
        <dbReference type="RuleBase" id="RU363032"/>
    </source>
</evidence>
<evidence type="ECO:0000259" key="8">
    <source>
        <dbReference type="PROSITE" id="PS50928"/>
    </source>
</evidence>
<feature type="transmembrane region" description="Helical" evidence="7">
    <location>
        <begin position="248"/>
        <end position="267"/>
    </location>
</feature>
<dbReference type="GO" id="GO:0055085">
    <property type="term" value="P:transmembrane transport"/>
    <property type="evidence" value="ECO:0007669"/>
    <property type="project" value="InterPro"/>
</dbReference>
<dbReference type="Gene3D" id="1.10.3720.10">
    <property type="entry name" value="MetI-like"/>
    <property type="match status" value="1"/>
</dbReference>
<dbReference type="InterPro" id="IPR000515">
    <property type="entry name" value="MetI-like"/>
</dbReference>
<accession>A0A3T1DBA0</accession>